<dbReference type="Proteomes" id="UP001141806">
    <property type="component" value="Unassembled WGS sequence"/>
</dbReference>
<accession>A0A9Q0KRK5</accession>
<sequence>MKKKSTKRGAEDIGEDEEFDLPLGRKMKKKVHAGSQSETVFVDAVGSSASAEVLVGSSSSLRLLLPESDMVSEDYREGVDIGEGKDAPSGVSFPDSSGTS</sequence>
<evidence type="ECO:0000313" key="2">
    <source>
        <dbReference type="EMBL" id="KAJ4975009.1"/>
    </source>
</evidence>
<gene>
    <name evidence="2" type="ORF">NE237_008183</name>
</gene>
<feature type="compositionally biased region" description="Basic and acidic residues" evidence="1">
    <location>
        <begin position="77"/>
        <end position="86"/>
    </location>
</feature>
<keyword evidence="3" id="KW-1185">Reference proteome</keyword>
<organism evidence="2 3">
    <name type="scientific">Protea cynaroides</name>
    <dbReference type="NCBI Taxonomy" id="273540"/>
    <lineage>
        <taxon>Eukaryota</taxon>
        <taxon>Viridiplantae</taxon>
        <taxon>Streptophyta</taxon>
        <taxon>Embryophyta</taxon>
        <taxon>Tracheophyta</taxon>
        <taxon>Spermatophyta</taxon>
        <taxon>Magnoliopsida</taxon>
        <taxon>Proteales</taxon>
        <taxon>Proteaceae</taxon>
        <taxon>Protea</taxon>
    </lineage>
</organism>
<reference evidence="2" key="1">
    <citation type="journal article" date="2023" name="Plant J.">
        <title>The genome of the king protea, Protea cynaroides.</title>
        <authorList>
            <person name="Chang J."/>
            <person name="Duong T.A."/>
            <person name="Schoeman C."/>
            <person name="Ma X."/>
            <person name="Roodt D."/>
            <person name="Barker N."/>
            <person name="Li Z."/>
            <person name="Van de Peer Y."/>
            <person name="Mizrachi E."/>
        </authorList>
    </citation>
    <scope>NUCLEOTIDE SEQUENCE</scope>
    <source>
        <tissue evidence="2">Young leaves</tissue>
    </source>
</reference>
<feature type="region of interest" description="Disordered" evidence="1">
    <location>
        <begin position="77"/>
        <end position="100"/>
    </location>
</feature>
<protein>
    <submittedName>
        <fullName evidence="2">Uncharacterized protein</fullName>
    </submittedName>
</protein>
<dbReference type="AlphaFoldDB" id="A0A9Q0KRK5"/>
<comment type="caution">
    <text evidence="2">The sequence shown here is derived from an EMBL/GenBank/DDBJ whole genome shotgun (WGS) entry which is preliminary data.</text>
</comment>
<name>A0A9Q0KRK5_9MAGN</name>
<proteinExistence type="predicted"/>
<evidence type="ECO:0000256" key="1">
    <source>
        <dbReference type="SAM" id="MobiDB-lite"/>
    </source>
</evidence>
<evidence type="ECO:0000313" key="3">
    <source>
        <dbReference type="Proteomes" id="UP001141806"/>
    </source>
</evidence>
<dbReference type="EMBL" id="JAMYWD010000004">
    <property type="protein sequence ID" value="KAJ4975009.1"/>
    <property type="molecule type" value="Genomic_DNA"/>
</dbReference>